<dbReference type="AlphaFoldDB" id="A0A6C0F941"/>
<protein>
    <submittedName>
        <fullName evidence="1">Uncharacterized protein</fullName>
    </submittedName>
</protein>
<reference evidence="1" key="1">
    <citation type="journal article" date="2020" name="Nature">
        <title>Giant virus diversity and host interactions through global metagenomics.</title>
        <authorList>
            <person name="Schulz F."/>
            <person name="Roux S."/>
            <person name="Paez-Espino D."/>
            <person name="Jungbluth S."/>
            <person name="Walsh D.A."/>
            <person name="Denef V.J."/>
            <person name="McMahon K.D."/>
            <person name="Konstantinidis K.T."/>
            <person name="Eloe-Fadrosh E.A."/>
            <person name="Kyrpides N.C."/>
            <person name="Woyke T."/>
        </authorList>
    </citation>
    <scope>NUCLEOTIDE SEQUENCE</scope>
    <source>
        <strain evidence="1">GVMAG-S-ERX555967-131</strain>
    </source>
</reference>
<proteinExistence type="predicted"/>
<organism evidence="1">
    <name type="scientific">viral metagenome</name>
    <dbReference type="NCBI Taxonomy" id="1070528"/>
    <lineage>
        <taxon>unclassified sequences</taxon>
        <taxon>metagenomes</taxon>
        <taxon>organismal metagenomes</taxon>
    </lineage>
</organism>
<name>A0A6C0F941_9ZZZZ</name>
<accession>A0A6C0F941</accession>
<dbReference type="EMBL" id="MN738793">
    <property type="protein sequence ID" value="QHT37361.1"/>
    <property type="molecule type" value="Genomic_DNA"/>
</dbReference>
<evidence type="ECO:0000313" key="1">
    <source>
        <dbReference type="EMBL" id="QHT37361.1"/>
    </source>
</evidence>
<sequence length="89" mass="10300">MWQNGFFFITGFIFGRYYNNKSPPSSPIIDICSPPPSPVEIKTPILPLPEPHAELTTYKELRAYAKFLGIPEFHKMKFDDLKYAVSKYI</sequence>